<dbReference type="Proteomes" id="UP001261666">
    <property type="component" value="Unassembled WGS sequence"/>
</dbReference>
<protein>
    <submittedName>
        <fullName evidence="1">Thiosulfate/3-mercaptopyruvate sulfurtransferase</fullName>
        <ecNumber evidence="1">2.8.1.1</ecNumber>
        <ecNumber evidence="1">2.8.1.2</ecNumber>
    </submittedName>
</protein>
<sequence>MSALDPVVGVDWLRDHLGDDDLVVLDAGVDRTAGDPPYEAAVSAYRDAHVLGALHVDLVSRWSDPTAPDPFTRPAAEVVARRAAEAGIGPRTRVVVYDRSTGAWAARVWWLLRWIGHDQVGVLDGGWAAWQRTGAPVGSAADLVEPVALPALPVRERPGLWADVDEVEALARTDGGALLCALRAEEYAAGGPEGARGHVPGSASLPYRAVLDDHDQLDRGAARRWAAQLEREHPDGVVLYCGGGINAAGLAWALHSAGYENSRVYDGSLTQWRRLGLPLTTAPVATPVESESADSGEALEQRVGGTGARAVWGDEVSDSSSAARGR</sequence>
<keyword evidence="1" id="KW-0808">Transferase</keyword>
<dbReference type="EC" id="2.8.1.1" evidence="1"/>
<comment type="caution">
    <text evidence="1">The sequence shown here is derived from an EMBL/GenBank/DDBJ whole genome shotgun (WGS) entry which is preliminary data.</text>
</comment>
<dbReference type="EC" id="2.8.1.2" evidence="1"/>
<reference evidence="1" key="1">
    <citation type="submission" date="2023-08" db="EMBL/GenBank/DDBJ databases">
        <title>Functional and genomic diversity of the sorghum phyllosphere microbiome.</title>
        <authorList>
            <person name="Shade A."/>
        </authorList>
    </citation>
    <scope>NUCLEOTIDE SEQUENCE</scope>
    <source>
        <strain evidence="1">SORGH_AS_0885</strain>
    </source>
</reference>
<dbReference type="EMBL" id="JAVIZJ010000002">
    <property type="protein sequence ID" value="MDR6209293.1"/>
    <property type="molecule type" value="Genomic_DNA"/>
</dbReference>
<evidence type="ECO:0000313" key="1">
    <source>
        <dbReference type="EMBL" id="MDR6209293.1"/>
    </source>
</evidence>
<evidence type="ECO:0000313" key="2">
    <source>
        <dbReference type="Proteomes" id="UP001261666"/>
    </source>
</evidence>
<proteinExistence type="predicted"/>
<organism evidence="1 2">
    <name type="scientific">Nocardioides zeae</name>
    <dbReference type="NCBI Taxonomy" id="1457234"/>
    <lineage>
        <taxon>Bacteria</taxon>
        <taxon>Bacillati</taxon>
        <taxon>Actinomycetota</taxon>
        <taxon>Actinomycetes</taxon>
        <taxon>Propionibacteriales</taxon>
        <taxon>Nocardioidaceae</taxon>
        <taxon>Nocardioides</taxon>
    </lineage>
</organism>
<keyword evidence="2" id="KW-1185">Reference proteome</keyword>
<accession>A0ACC6IF98</accession>
<name>A0ACC6IF98_9ACTN</name>
<gene>
    <name evidence="1" type="ORF">QE364_000985</name>
</gene>